<evidence type="ECO:0000259" key="8">
    <source>
        <dbReference type="Pfam" id="PF04542"/>
    </source>
</evidence>
<dbReference type="GO" id="GO:0003677">
    <property type="term" value="F:DNA binding"/>
    <property type="evidence" value="ECO:0007669"/>
    <property type="project" value="UniProtKB-KW"/>
</dbReference>
<name>A0AAT9HP21_9ACTN</name>
<evidence type="ECO:0000256" key="5">
    <source>
        <dbReference type="ARBA" id="ARBA00023163"/>
    </source>
</evidence>
<dbReference type="Pfam" id="PF00082">
    <property type="entry name" value="Peptidase_S8"/>
    <property type="match status" value="1"/>
</dbReference>
<feature type="compositionally biased region" description="Low complexity" evidence="6">
    <location>
        <begin position="169"/>
        <end position="178"/>
    </location>
</feature>
<dbReference type="EMBL" id="AP035768">
    <property type="protein sequence ID" value="BFO19198.1"/>
    <property type="molecule type" value="Genomic_DNA"/>
</dbReference>
<feature type="domain" description="Peptidase S8/S53" evidence="7">
    <location>
        <begin position="8"/>
        <end position="171"/>
    </location>
</feature>
<dbReference type="PANTHER" id="PTHR43133">
    <property type="entry name" value="RNA POLYMERASE ECF-TYPE SIGMA FACTO"/>
    <property type="match status" value="1"/>
</dbReference>
<dbReference type="Gene3D" id="1.10.10.10">
    <property type="entry name" value="Winged helix-like DNA-binding domain superfamily/Winged helix DNA-binding domain"/>
    <property type="match status" value="1"/>
</dbReference>
<dbReference type="InterPro" id="IPR000209">
    <property type="entry name" value="Peptidase_S8/S53_dom"/>
</dbReference>
<dbReference type="SUPFAM" id="SSF88659">
    <property type="entry name" value="Sigma3 and sigma4 domains of RNA polymerase sigma factors"/>
    <property type="match status" value="1"/>
</dbReference>
<dbReference type="NCBIfam" id="TIGR02937">
    <property type="entry name" value="sigma70-ECF"/>
    <property type="match status" value="1"/>
</dbReference>
<feature type="compositionally biased region" description="Gly residues" evidence="6">
    <location>
        <begin position="455"/>
        <end position="466"/>
    </location>
</feature>
<reference evidence="9" key="1">
    <citation type="submission" date="2024-06" db="EMBL/GenBank/DDBJ databases">
        <authorList>
            <consortium name="consrtm"/>
            <person name="Uemura M."/>
            <person name="Terahara T."/>
        </authorList>
    </citation>
    <scope>NUCLEOTIDE SEQUENCE</scope>
    <source>
        <strain evidence="9">KM77-8</strain>
    </source>
</reference>
<dbReference type="GO" id="GO:0016987">
    <property type="term" value="F:sigma factor activity"/>
    <property type="evidence" value="ECO:0007669"/>
    <property type="project" value="UniProtKB-KW"/>
</dbReference>
<dbReference type="Gene3D" id="1.10.1740.10">
    <property type="match status" value="1"/>
</dbReference>
<evidence type="ECO:0000256" key="2">
    <source>
        <dbReference type="ARBA" id="ARBA00023015"/>
    </source>
</evidence>
<comment type="similarity">
    <text evidence="1">Belongs to the sigma-70 factor family. ECF subfamily.</text>
</comment>
<dbReference type="GO" id="GO:0006508">
    <property type="term" value="P:proteolysis"/>
    <property type="evidence" value="ECO:0007669"/>
    <property type="project" value="InterPro"/>
</dbReference>
<dbReference type="GO" id="GO:0006352">
    <property type="term" value="P:DNA-templated transcription initiation"/>
    <property type="evidence" value="ECO:0007669"/>
    <property type="project" value="InterPro"/>
</dbReference>
<evidence type="ECO:0000313" key="9">
    <source>
        <dbReference type="EMBL" id="BFO19198.1"/>
    </source>
</evidence>
<evidence type="ECO:0000256" key="3">
    <source>
        <dbReference type="ARBA" id="ARBA00023082"/>
    </source>
</evidence>
<reference evidence="9" key="2">
    <citation type="submission" date="2024-07" db="EMBL/GenBank/DDBJ databases">
        <title>Streptomyces haneummycinica sp. nov., a new antibiotic-producing actinobacterium isolated from marine sediment.</title>
        <authorList>
            <person name="Uemura M."/>
            <person name="Hamada M."/>
            <person name="Hirano S."/>
            <person name="Kobayashi K."/>
            <person name="Ohshiro T."/>
            <person name="Kobayashi T."/>
            <person name="Terahara T."/>
        </authorList>
    </citation>
    <scope>NUCLEOTIDE SEQUENCE</scope>
    <source>
        <strain evidence="9">KM77-8</strain>
    </source>
</reference>
<protein>
    <recommendedName>
        <fullName evidence="10">Sigma-70 family RNA polymerase sigma factor</fullName>
    </recommendedName>
</protein>
<dbReference type="InterPro" id="IPR036388">
    <property type="entry name" value="WH-like_DNA-bd_sf"/>
</dbReference>
<dbReference type="CDD" id="cd00306">
    <property type="entry name" value="Peptidases_S8_S53"/>
    <property type="match status" value="1"/>
</dbReference>
<dbReference type="GO" id="GO:0004252">
    <property type="term" value="F:serine-type endopeptidase activity"/>
    <property type="evidence" value="ECO:0007669"/>
    <property type="project" value="InterPro"/>
</dbReference>
<keyword evidence="5" id="KW-0804">Transcription</keyword>
<organism evidence="9">
    <name type="scientific">Streptomyces haneummycinicus</name>
    <dbReference type="NCBI Taxonomy" id="3074435"/>
    <lineage>
        <taxon>Bacteria</taxon>
        <taxon>Bacillati</taxon>
        <taxon>Actinomycetota</taxon>
        <taxon>Actinomycetes</taxon>
        <taxon>Kitasatosporales</taxon>
        <taxon>Streptomycetaceae</taxon>
        <taxon>Streptomyces</taxon>
    </lineage>
</organism>
<feature type="region of interest" description="Disordered" evidence="6">
    <location>
        <begin position="167"/>
        <end position="244"/>
    </location>
</feature>
<dbReference type="SUPFAM" id="SSF52743">
    <property type="entry name" value="Subtilisin-like"/>
    <property type="match status" value="1"/>
</dbReference>
<accession>A0AAT9HP21</accession>
<keyword evidence="2" id="KW-0805">Transcription regulation</keyword>
<gene>
    <name evidence="9" type="ORF">SHKM778_55860</name>
</gene>
<feature type="compositionally biased region" description="Low complexity" evidence="6">
    <location>
        <begin position="467"/>
        <end position="493"/>
    </location>
</feature>
<dbReference type="Gene3D" id="3.40.50.200">
    <property type="entry name" value="Peptidase S8/S53 domain"/>
    <property type="match status" value="1"/>
</dbReference>
<evidence type="ECO:0000256" key="6">
    <source>
        <dbReference type="SAM" id="MobiDB-lite"/>
    </source>
</evidence>
<keyword evidence="4" id="KW-0238">DNA-binding</keyword>
<dbReference type="AlphaFoldDB" id="A0AAT9HP21"/>
<dbReference type="InterPro" id="IPR013325">
    <property type="entry name" value="RNA_pol_sigma_r2"/>
</dbReference>
<dbReference type="InterPro" id="IPR036852">
    <property type="entry name" value="Peptidase_S8/S53_dom_sf"/>
</dbReference>
<dbReference type="PANTHER" id="PTHR43133:SF8">
    <property type="entry name" value="RNA POLYMERASE SIGMA FACTOR HI_1459-RELATED"/>
    <property type="match status" value="1"/>
</dbReference>
<evidence type="ECO:0000256" key="4">
    <source>
        <dbReference type="ARBA" id="ARBA00023125"/>
    </source>
</evidence>
<proteinExistence type="inferred from homology"/>
<dbReference type="InterPro" id="IPR007627">
    <property type="entry name" value="RNA_pol_sigma70_r2"/>
</dbReference>
<feature type="compositionally biased region" description="Polar residues" evidence="6">
    <location>
        <begin position="194"/>
        <end position="203"/>
    </location>
</feature>
<evidence type="ECO:0000259" key="7">
    <source>
        <dbReference type="Pfam" id="PF00082"/>
    </source>
</evidence>
<sequence length="493" mass="53528">MDRDGWPDVISLSAGTSNGRTDGLLGVDAFMRELLEHPTLLVAAAGNNGSVTLFWPAAYAALPGYENAVLSVGALRGDGEFGACFSNHGGWVKAYAPGERLTGALTGFETPVPYVYQHSTYDTCRYGFTYACTCHHPRHTGVLSEDGTTGKPDQVMFEGLAQWSGTSFATPSRSAWSPPTWPPRPRPTRARPGANSSTRTPSTRKCAGRTSPRSSRPPGAPCPSHHPPRGHDDRSPPSTAYDDVPYTRGVTVERREVGALVRSAVDGDAAAWKSIVEGLGPLVWSVVRSHRLSDADAHEVYQTVWFRFAQHLGRIREPDKAGSWLASTARHECLKVHRDARRLMLTDDPGLLDRASEDGAPEQSLLEAEEAAAQSERVRRLWQEFEELGERCRQLLRVLIASPPPSYQEVSAALDIAVGSIGPLRQRCLRRLRARLEERGRCERRPGRRLRHRSAGGGTPAGGRGAGPAPSGAAAGARSTRTRCTPSRPAWPS</sequence>
<dbReference type="InterPro" id="IPR014284">
    <property type="entry name" value="RNA_pol_sigma-70_dom"/>
</dbReference>
<evidence type="ECO:0008006" key="10">
    <source>
        <dbReference type="Google" id="ProtNLM"/>
    </source>
</evidence>
<dbReference type="Pfam" id="PF04542">
    <property type="entry name" value="Sigma70_r2"/>
    <property type="match status" value="1"/>
</dbReference>
<dbReference type="InterPro" id="IPR039425">
    <property type="entry name" value="RNA_pol_sigma-70-like"/>
</dbReference>
<feature type="domain" description="RNA polymerase sigma-70 region 2" evidence="8">
    <location>
        <begin position="276"/>
        <end position="342"/>
    </location>
</feature>
<dbReference type="SUPFAM" id="SSF88946">
    <property type="entry name" value="Sigma2 domain of RNA polymerase sigma factors"/>
    <property type="match status" value="1"/>
</dbReference>
<keyword evidence="3" id="KW-0731">Sigma factor</keyword>
<evidence type="ECO:0000256" key="1">
    <source>
        <dbReference type="ARBA" id="ARBA00010641"/>
    </source>
</evidence>
<dbReference type="InterPro" id="IPR013324">
    <property type="entry name" value="RNA_pol_sigma_r3/r4-like"/>
</dbReference>
<feature type="region of interest" description="Disordered" evidence="6">
    <location>
        <begin position="443"/>
        <end position="493"/>
    </location>
</feature>